<proteinExistence type="predicted"/>
<gene>
    <name evidence="1" type="ORF">DPMN_033713</name>
</gene>
<reference evidence="1" key="2">
    <citation type="submission" date="2020-11" db="EMBL/GenBank/DDBJ databases">
        <authorList>
            <person name="McCartney M.A."/>
            <person name="Auch B."/>
            <person name="Kono T."/>
            <person name="Mallez S."/>
            <person name="Becker A."/>
            <person name="Gohl D.M."/>
            <person name="Silverstein K.A.T."/>
            <person name="Koren S."/>
            <person name="Bechman K.B."/>
            <person name="Herman A."/>
            <person name="Abrahante J.E."/>
            <person name="Garbe J."/>
        </authorList>
    </citation>
    <scope>NUCLEOTIDE SEQUENCE</scope>
    <source>
        <strain evidence="1">Duluth1</strain>
        <tissue evidence="1">Whole animal</tissue>
    </source>
</reference>
<keyword evidence="2" id="KW-1185">Reference proteome</keyword>
<reference evidence="1" key="1">
    <citation type="journal article" date="2019" name="bioRxiv">
        <title>The Genome of the Zebra Mussel, Dreissena polymorpha: A Resource for Invasive Species Research.</title>
        <authorList>
            <person name="McCartney M.A."/>
            <person name="Auch B."/>
            <person name="Kono T."/>
            <person name="Mallez S."/>
            <person name="Zhang Y."/>
            <person name="Obille A."/>
            <person name="Becker A."/>
            <person name="Abrahante J.E."/>
            <person name="Garbe J."/>
            <person name="Badalamenti J.P."/>
            <person name="Herman A."/>
            <person name="Mangelson H."/>
            <person name="Liachko I."/>
            <person name="Sullivan S."/>
            <person name="Sone E.D."/>
            <person name="Koren S."/>
            <person name="Silverstein K.A.T."/>
            <person name="Beckman K.B."/>
            <person name="Gohl D.M."/>
        </authorList>
    </citation>
    <scope>NUCLEOTIDE SEQUENCE</scope>
    <source>
        <strain evidence="1">Duluth1</strain>
        <tissue evidence="1">Whole animal</tissue>
    </source>
</reference>
<dbReference type="EMBL" id="JAIWYP010000002">
    <property type="protein sequence ID" value="KAH3870524.1"/>
    <property type="molecule type" value="Genomic_DNA"/>
</dbReference>
<organism evidence="1 2">
    <name type="scientific">Dreissena polymorpha</name>
    <name type="common">Zebra mussel</name>
    <name type="synonym">Mytilus polymorpha</name>
    <dbReference type="NCBI Taxonomy" id="45954"/>
    <lineage>
        <taxon>Eukaryota</taxon>
        <taxon>Metazoa</taxon>
        <taxon>Spiralia</taxon>
        <taxon>Lophotrochozoa</taxon>
        <taxon>Mollusca</taxon>
        <taxon>Bivalvia</taxon>
        <taxon>Autobranchia</taxon>
        <taxon>Heteroconchia</taxon>
        <taxon>Euheterodonta</taxon>
        <taxon>Imparidentia</taxon>
        <taxon>Neoheterodontei</taxon>
        <taxon>Myida</taxon>
        <taxon>Dreissenoidea</taxon>
        <taxon>Dreissenidae</taxon>
        <taxon>Dreissena</taxon>
    </lineage>
</organism>
<dbReference type="Proteomes" id="UP000828390">
    <property type="component" value="Unassembled WGS sequence"/>
</dbReference>
<accession>A0A9D4RJD6</accession>
<dbReference type="AlphaFoldDB" id="A0A9D4RJD6"/>
<evidence type="ECO:0000313" key="1">
    <source>
        <dbReference type="EMBL" id="KAH3870524.1"/>
    </source>
</evidence>
<evidence type="ECO:0000313" key="2">
    <source>
        <dbReference type="Proteomes" id="UP000828390"/>
    </source>
</evidence>
<sequence length="246" mass="28688">MFKAEYLQEFSKIRQTDGRTNRSDERRMQVNKSMEERHLLKRIYPLPPFGYGFQQTETVFKVIKVIIKTIALTKFHDDRSVKKKNAQSPGCHIYIIGTNLLTKFHEDRIINVDYRVLTRFYHSHIMEMYRPLTTITIAITIALHNHIKKNDAPPGGHVFQATKTIFKLVPDIIETNVFYIIGINVMTKFSDDRTPYMEKCPALWQPNILGTNHRTINVASRVLNGKCCRRTRNNARRTKGDHKSSP</sequence>
<name>A0A9D4RJD6_DREPO</name>
<comment type="caution">
    <text evidence="1">The sequence shown here is derived from an EMBL/GenBank/DDBJ whole genome shotgun (WGS) entry which is preliminary data.</text>
</comment>
<protein>
    <submittedName>
        <fullName evidence="1">Uncharacterized protein</fullName>
    </submittedName>
</protein>